<evidence type="ECO:0000256" key="2">
    <source>
        <dbReference type="ARBA" id="ARBA00022729"/>
    </source>
</evidence>
<dbReference type="EMBL" id="JBHSGB010000003">
    <property type="protein sequence ID" value="MFC4654019.1"/>
    <property type="molecule type" value="Genomic_DNA"/>
</dbReference>
<dbReference type="Proteomes" id="UP001595962">
    <property type="component" value="Unassembled WGS sequence"/>
</dbReference>
<evidence type="ECO:0000256" key="6">
    <source>
        <dbReference type="ARBA" id="ARBA00023277"/>
    </source>
</evidence>
<name>A0ABV9JJM6_9GAMM</name>
<dbReference type="PANTHER" id="PTHR46093:SF18">
    <property type="entry name" value="FIBRONECTIN TYPE-III DOMAIN-CONTAINING PROTEIN"/>
    <property type="match status" value="1"/>
</dbReference>
<keyword evidence="3" id="KW-0677">Repeat</keyword>
<dbReference type="NCBIfam" id="TIGR03548">
    <property type="entry name" value="mutarot_permut"/>
    <property type="match status" value="1"/>
</dbReference>
<organism evidence="7 8">
    <name type="scientific">Rheinheimera marina</name>
    <dbReference type="NCBI Taxonomy" id="1774958"/>
    <lineage>
        <taxon>Bacteria</taxon>
        <taxon>Pseudomonadati</taxon>
        <taxon>Pseudomonadota</taxon>
        <taxon>Gammaproteobacteria</taxon>
        <taxon>Chromatiales</taxon>
        <taxon>Chromatiaceae</taxon>
        <taxon>Rheinheimera</taxon>
    </lineage>
</organism>
<gene>
    <name evidence="7" type="ORF">ACFO3I_03150</name>
</gene>
<evidence type="ECO:0000313" key="7">
    <source>
        <dbReference type="EMBL" id="MFC4654019.1"/>
    </source>
</evidence>
<keyword evidence="5" id="KW-0413">Isomerase</keyword>
<accession>A0ABV9JJM6</accession>
<sequence length="395" mass="43127">MKLLLLCVSATFCALYGCQPHVPHPTNQEAQMPVNHNSTKQIGWSVYGKLPAPQGTPASLGVSAAFTGIIGNYLLVAGGANFPAGHPFFDQATKAYYSDMWLFDTAASTLQTMQHLQLPYPVAHGALVQTEHSVLLVGGQNAQGALSSILEVSLVAGEPTIKLWGQLPFSWHSGAATWYQGELFLFGGERNGQPTAGVCRFDLETSQCQELEPIPGPARVQFPAEQLSDTFYLFGGIDPKGSENNFTRTDAWAFDMKTRTWSQLPDVTFEHQAFSVSGGAATVLNDHQILLLGGVNLELFNNTLTQFSQLQGEELAACKTRYFNLTTEEINFSRRQLVFNSRTNQWNALPDLVPFTGGAGPLTLARTEQHIYWIGGETKPGVRSPMVYRGVIAQP</sequence>
<evidence type="ECO:0000256" key="4">
    <source>
        <dbReference type="ARBA" id="ARBA00022764"/>
    </source>
</evidence>
<dbReference type="SUPFAM" id="SSF117281">
    <property type="entry name" value="Kelch motif"/>
    <property type="match status" value="1"/>
</dbReference>
<evidence type="ECO:0000313" key="8">
    <source>
        <dbReference type="Proteomes" id="UP001595962"/>
    </source>
</evidence>
<protein>
    <submittedName>
        <fullName evidence="7">Cyclically-permuted mutarotase family protein</fullName>
    </submittedName>
</protein>
<evidence type="ECO:0000256" key="5">
    <source>
        <dbReference type="ARBA" id="ARBA00023235"/>
    </source>
</evidence>
<proteinExistence type="predicted"/>
<reference evidence="8" key="1">
    <citation type="journal article" date="2019" name="Int. J. Syst. Evol. Microbiol.">
        <title>The Global Catalogue of Microorganisms (GCM) 10K type strain sequencing project: providing services to taxonomists for standard genome sequencing and annotation.</title>
        <authorList>
            <consortium name="The Broad Institute Genomics Platform"/>
            <consortium name="The Broad Institute Genome Sequencing Center for Infectious Disease"/>
            <person name="Wu L."/>
            <person name="Ma J."/>
        </authorList>
    </citation>
    <scope>NUCLEOTIDE SEQUENCE [LARGE SCALE GENOMIC DNA]</scope>
    <source>
        <strain evidence="8">DT28</strain>
    </source>
</reference>
<dbReference type="InterPro" id="IPR015915">
    <property type="entry name" value="Kelch-typ_b-propeller"/>
</dbReference>
<dbReference type="Gene3D" id="2.120.10.80">
    <property type="entry name" value="Kelch-type beta propeller"/>
    <property type="match status" value="2"/>
</dbReference>
<dbReference type="PROSITE" id="PS51257">
    <property type="entry name" value="PROKAR_LIPOPROTEIN"/>
    <property type="match status" value="1"/>
</dbReference>
<dbReference type="InterPro" id="IPR019937">
    <property type="entry name" value="Cycl-permuted_mutarotase"/>
</dbReference>
<dbReference type="PANTHER" id="PTHR46093">
    <property type="entry name" value="ACYL-COA-BINDING DOMAIN-CONTAINING PROTEIN 5"/>
    <property type="match status" value="1"/>
</dbReference>
<evidence type="ECO:0000256" key="1">
    <source>
        <dbReference type="ARBA" id="ARBA00022441"/>
    </source>
</evidence>
<keyword evidence="4" id="KW-0574">Periplasm</keyword>
<keyword evidence="6" id="KW-0119">Carbohydrate metabolism</keyword>
<dbReference type="Pfam" id="PF24996">
    <property type="entry name" value="NANM"/>
    <property type="match status" value="2"/>
</dbReference>
<keyword evidence="1" id="KW-0880">Kelch repeat</keyword>
<dbReference type="RefSeq" id="WP_377331680.1">
    <property type="nucleotide sequence ID" value="NZ_JBHSGB010000003.1"/>
</dbReference>
<dbReference type="InterPro" id="IPR056734">
    <property type="entry name" value="NANM"/>
</dbReference>
<keyword evidence="2" id="KW-0732">Signal</keyword>
<keyword evidence="8" id="KW-1185">Reference proteome</keyword>
<comment type="caution">
    <text evidence="7">The sequence shown here is derived from an EMBL/GenBank/DDBJ whole genome shotgun (WGS) entry which is preliminary data.</text>
</comment>
<evidence type="ECO:0000256" key="3">
    <source>
        <dbReference type="ARBA" id="ARBA00022737"/>
    </source>
</evidence>